<keyword evidence="2" id="KW-0472">Membrane</keyword>
<evidence type="ECO:0000256" key="2">
    <source>
        <dbReference type="SAM" id="Phobius"/>
    </source>
</evidence>
<proteinExistence type="predicted"/>
<evidence type="ECO:0000313" key="3">
    <source>
        <dbReference type="EMBL" id="BAY87211.1"/>
    </source>
</evidence>
<feature type="transmembrane region" description="Helical" evidence="2">
    <location>
        <begin position="20"/>
        <end position="47"/>
    </location>
</feature>
<protein>
    <submittedName>
        <fullName evidence="3">Uncharacterized protein</fullName>
    </submittedName>
</protein>
<evidence type="ECO:0000313" key="4">
    <source>
        <dbReference type="Proteomes" id="UP000218418"/>
    </source>
</evidence>
<dbReference type="EMBL" id="AP018227">
    <property type="protein sequence ID" value="BAY87211.1"/>
    <property type="molecule type" value="Genomic_DNA"/>
</dbReference>
<evidence type="ECO:0000256" key="1">
    <source>
        <dbReference type="SAM" id="MobiDB-lite"/>
    </source>
</evidence>
<keyword evidence="4" id="KW-1185">Reference proteome</keyword>
<name>A0A1Z4M1C7_9CYAN</name>
<reference evidence="3 4" key="1">
    <citation type="submission" date="2017-06" db="EMBL/GenBank/DDBJ databases">
        <title>Genome sequencing of cyanobaciteial culture collection at National Institute for Environmental Studies (NIES).</title>
        <authorList>
            <person name="Hirose Y."/>
            <person name="Shimura Y."/>
            <person name="Fujisawa T."/>
            <person name="Nakamura Y."/>
            <person name="Kawachi M."/>
        </authorList>
    </citation>
    <scope>NUCLEOTIDE SEQUENCE [LARGE SCALE GENOMIC DNA]</scope>
    <source>
        <strain evidence="3 4">NIES-267</strain>
    </source>
</reference>
<feature type="compositionally biased region" description="Acidic residues" evidence="1">
    <location>
        <begin position="167"/>
        <end position="177"/>
    </location>
</feature>
<accession>A0A1Z4M1C7</accession>
<keyword evidence="2" id="KW-1133">Transmembrane helix</keyword>
<dbReference type="Proteomes" id="UP000218418">
    <property type="component" value="Chromosome"/>
</dbReference>
<organism evidence="3 4">
    <name type="scientific">Calothrix parasitica NIES-267</name>
    <dbReference type="NCBI Taxonomy" id="1973488"/>
    <lineage>
        <taxon>Bacteria</taxon>
        <taxon>Bacillati</taxon>
        <taxon>Cyanobacteriota</taxon>
        <taxon>Cyanophyceae</taxon>
        <taxon>Nostocales</taxon>
        <taxon>Calotrichaceae</taxon>
        <taxon>Calothrix</taxon>
    </lineage>
</organism>
<gene>
    <name evidence="3" type="ORF">NIES267_67300</name>
</gene>
<dbReference type="OrthoDB" id="490216at2"/>
<feature type="region of interest" description="Disordered" evidence="1">
    <location>
        <begin position="165"/>
        <end position="184"/>
    </location>
</feature>
<keyword evidence="2" id="KW-0812">Transmembrane</keyword>
<sequence>MSEKTLETSGKGFLLLLLPLSFLIIFLVSAWRVLLGFFAVVVGLNLWRTYQWQKWCNKVNPVFQKLIGENSGRITPMDLALEGNFNGGKAKRYLDAKASEFGASIVDSDDGNKVYYFMTANTLGNILDSSEPEIDFSNQPVATLNKELLEPIPVKVEQTEVVSETVQESEELPEETLEQSKPSQHINKPLEKQLFLGSLIQSELAKRLGVYSSTVFKRRDDPAFPEWSRNKDPDGIAWTFSADTKEFFPVEDETKVTS</sequence>
<dbReference type="AlphaFoldDB" id="A0A1Z4M1C7"/>